<dbReference type="PROSITE" id="PS51186">
    <property type="entry name" value="GNAT"/>
    <property type="match status" value="1"/>
</dbReference>
<evidence type="ECO:0000259" key="3">
    <source>
        <dbReference type="PROSITE" id="PS51186"/>
    </source>
</evidence>
<sequence length="148" mass="16498">MVVSLLRIERVDGDAGLHDWQYVHNLIVPSAALSLDEVRERSRRYLLEVAYLDDVLVGCTTVRPPTGDPAAATVIARVLPAHRRQGFGGELWARGLAQARELDPEAIETVVWASNADGLRFAQRHGFVEVEEYLLPGDSVPWFTLRLP</sequence>
<dbReference type="Gene3D" id="3.40.630.30">
    <property type="match status" value="1"/>
</dbReference>
<organism evidence="4 5">
    <name type="scientific">Streptomyces nigrescens</name>
    <dbReference type="NCBI Taxonomy" id="1920"/>
    <lineage>
        <taxon>Bacteria</taxon>
        <taxon>Bacillati</taxon>
        <taxon>Actinomycetota</taxon>
        <taxon>Actinomycetes</taxon>
        <taxon>Kitasatosporales</taxon>
        <taxon>Streptomycetaceae</taxon>
        <taxon>Streptomyces</taxon>
    </lineage>
</organism>
<reference evidence="4 5" key="1">
    <citation type="submission" date="2019-12" db="EMBL/GenBank/DDBJ databases">
        <title>Whole genome shotgun sequence of Streptomyces libani subsp. libani NBRC 13452.</title>
        <authorList>
            <person name="Ichikawa N."/>
            <person name="Kimura A."/>
            <person name="Kitahashi Y."/>
            <person name="Komaki H."/>
            <person name="Tamura T."/>
        </authorList>
    </citation>
    <scope>NUCLEOTIDE SEQUENCE [LARGE SCALE GENOMIC DNA]</scope>
    <source>
        <strain evidence="4 5">NBRC 13452</strain>
    </source>
</reference>
<dbReference type="Proteomes" id="UP000429552">
    <property type="component" value="Unassembled WGS sequence"/>
</dbReference>
<dbReference type="Pfam" id="PF00583">
    <property type="entry name" value="Acetyltransf_1"/>
    <property type="match status" value="1"/>
</dbReference>
<comment type="caution">
    <text evidence="4">The sequence shown here is derived from an EMBL/GenBank/DDBJ whole genome shotgun (WGS) entry which is preliminary data.</text>
</comment>
<protein>
    <recommendedName>
        <fullName evidence="3">N-acetyltransferase domain-containing protein</fullName>
    </recommendedName>
</protein>
<name>A0A640TCH5_STRNI</name>
<dbReference type="SUPFAM" id="SSF55729">
    <property type="entry name" value="Acyl-CoA N-acyltransferases (Nat)"/>
    <property type="match status" value="1"/>
</dbReference>
<gene>
    <name evidence="4" type="ORF">Sliba_13170</name>
</gene>
<feature type="domain" description="N-acetyltransferase" evidence="3">
    <location>
        <begin position="6"/>
        <end position="148"/>
    </location>
</feature>
<accession>A0A640TCH5</accession>
<dbReference type="InterPro" id="IPR000182">
    <property type="entry name" value="GNAT_dom"/>
</dbReference>
<evidence type="ECO:0000256" key="2">
    <source>
        <dbReference type="ARBA" id="ARBA00023315"/>
    </source>
</evidence>
<dbReference type="InterPro" id="IPR050832">
    <property type="entry name" value="Bact_Acetyltransf"/>
</dbReference>
<keyword evidence="2" id="KW-0012">Acyltransferase</keyword>
<proteinExistence type="predicted"/>
<keyword evidence="1" id="KW-0808">Transferase</keyword>
<dbReference type="EMBL" id="BLIP01000001">
    <property type="protein sequence ID" value="GFE20864.1"/>
    <property type="molecule type" value="Genomic_DNA"/>
</dbReference>
<evidence type="ECO:0000256" key="1">
    <source>
        <dbReference type="ARBA" id="ARBA00022679"/>
    </source>
</evidence>
<evidence type="ECO:0000313" key="5">
    <source>
        <dbReference type="Proteomes" id="UP000429552"/>
    </source>
</evidence>
<dbReference type="AlphaFoldDB" id="A0A640TCH5"/>
<evidence type="ECO:0000313" key="4">
    <source>
        <dbReference type="EMBL" id="GFE20864.1"/>
    </source>
</evidence>
<dbReference type="CDD" id="cd04301">
    <property type="entry name" value="NAT_SF"/>
    <property type="match status" value="1"/>
</dbReference>
<dbReference type="InterPro" id="IPR016181">
    <property type="entry name" value="Acyl_CoA_acyltransferase"/>
</dbReference>
<dbReference type="GO" id="GO:0016747">
    <property type="term" value="F:acyltransferase activity, transferring groups other than amino-acyl groups"/>
    <property type="evidence" value="ECO:0007669"/>
    <property type="project" value="InterPro"/>
</dbReference>
<dbReference type="PANTHER" id="PTHR43877">
    <property type="entry name" value="AMINOALKYLPHOSPHONATE N-ACETYLTRANSFERASE-RELATED-RELATED"/>
    <property type="match status" value="1"/>
</dbReference>